<evidence type="ECO:0000259" key="2">
    <source>
        <dbReference type="Pfam" id="PF03364"/>
    </source>
</evidence>
<comment type="similarity">
    <text evidence="1">Belongs to the ribosome association toxin RatA family.</text>
</comment>
<dbReference type="CDD" id="cd07813">
    <property type="entry name" value="COQ10p_like"/>
    <property type="match status" value="1"/>
</dbReference>
<accession>A0ABY4X7Q7</accession>
<organism evidence="3 4">
    <name type="scientific">Sphingomonas morindae</name>
    <dbReference type="NCBI Taxonomy" id="1541170"/>
    <lineage>
        <taxon>Bacteria</taxon>
        <taxon>Pseudomonadati</taxon>
        <taxon>Pseudomonadota</taxon>
        <taxon>Alphaproteobacteria</taxon>
        <taxon>Sphingomonadales</taxon>
        <taxon>Sphingomonadaceae</taxon>
        <taxon>Sphingomonas</taxon>
    </lineage>
</organism>
<dbReference type="PANTHER" id="PTHR12901:SF10">
    <property type="entry name" value="COENZYME Q-BINDING PROTEIN COQ10, MITOCHONDRIAL"/>
    <property type="match status" value="1"/>
</dbReference>
<name>A0ABY4X7Q7_9SPHN</name>
<evidence type="ECO:0000313" key="3">
    <source>
        <dbReference type="EMBL" id="USI72987.1"/>
    </source>
</evidence>
<sequence length="143" mass="16324">MPRHSETRRLPYSPEQMFDLVADVGRYGEFLPWVAAVRVREDGPSEMVADLVVGFKGISERFTSRVTKARPERIHVDYLDGPLQYLRNEWGFRPDGEGGTLVDFTVDFAFKSRLFEMIAGQVFDRALRKMIGAFETRAAALYG</sequence>
<reference evidence="3" key="1">
    <citation type="journal article" date="2022" name="Toxins">
        <title>Genomic Analysis of Sphingopyxis sp. USTB-05 for Biodegrading Cyanobacterial Hepatotoxins.</title>
        <authorList>
            <person name="Liu C."/>
            <person name="Xu Q."/>
            <person name="Zhao Z."/>
            <person name="Zhang H."/>
            <person name="Liu X."/>
            <person name="Yin C."/>
            <person name="Liu Y."/>
            <person name="Yan H."/>
        </authorList>
    </citation>
    <scope>NUCLEOTIDE SEQUENCE</scope>
    <source>
        <strain evidence="3">NBD5</strain>
    </source>
</reference>
<dbReference type="Pfam" id="PF03364">
    <property type="entry name" value="Polyketide_cyc"/>
    <property type="match status" value="1"/>
</dbReference>
<evidence type="ECO:0000256" key="1">
    <source>
        <dbReference type="ARBA" id="ARBA00008918"/>
    </source>
</evidence>
<evidence type="ECO:0000313" key="4">
    <source>
        <dbReference type="Proteomes" id="UP001056937"/>
    </source>
</evidence>
<dbReference type="InterPro" id="IPR023393">
    <property type="entry name" value="START-like_dom_sf"/>
</dbReference>
<dbReference type="SUPFAM" id="SSF55961">
    <property type="entry name" value="Bet v1-like"/>
    <property type="match status" value="1"/>
</dbReference>
<gene>
    <name evidence="3" type="ORF">LHA26_00460</name>
</gene>
<keyword evidence="4" id="KW-1185">Reference proteome</keyword>
<proteinExistence type="inferred from homology"/>
<dbReference type="EMBL" id="CP084930">
    <property type="protein sequence ID" value="USI72987.1"/>
    <property type="molecule type" value="Genomic_DNA"/>
</dbReference>
<dbReference type="PANTHER" id="PTHR12901">
    <property type="entry name" value="SPERM PROTEIN HOMOLOG"/>
    <property type="match status" value="1"/>
</dbReference>
<dbReference type="Proteomes" id="UP001056937">
    <property type="component" value="Chromosome 1"/>
</dbReference>
<feature type="domain" description="Coenzyme Q-binding protein COQ10 START" evidence="2">
    <location>
        <begin position="10"/>
        <end position="135"/>
    </location>
</feature>
<dbReference type="InterPro" id="IPR044996">
    <property type="entry name" value="COQ10-like"/>
</dbReference>
<dbReference type="InterPro" id="IPR005031">
    <property type="entry name" value="COQ10_START"/>
</dbReference>
<dbReference type="RefSeq" id="WP_252166798.1">
    <property type="nucleotide sequence ID" value="NZ_CP084930.1"/>
</dbReference>
<protein>
    <submittedName>
        <fullName evidence="3">Type II toxin-antitoxin system RatA family toxin</fullName>
    </submittedName>
</protein>
<dbReference type="Gene3D" id="3.30.530.20">
    <property type="match status" value="1"/>
</dbReference>